<name>A0ABR0C1I2_PURLI</name>
<proteinExistence type="predicted"/>
<keyword evidence="3" id="KW-1185">Reference proteome</keyword>
<dbReference type="Proteomes" id="UP001287286">
    <property type="component" value="Unassembled WGS sequence"/>
</dbReference>
<comment type="caution">
    <text evidence="2">The sequence shown here is derived from an EMBL/GenBank/DDBJ whole genome shotgun (WGS) entry which is preliminary data.</text>
</comment>
<gene>
    <name evidence="2" type="ORF">Purlil1_5871</name>
</gene>
<evidence type="ECO:0000256" key="1">
    <source>
        <dbReference type="SAM" id="MobiDB-lite"/>
    </source>
</evidence>
<evidence type="ECO:0000313" key="2">
    <source>
        <dbReference type="EMBL" id="KAK4089768.1"/>
    </source>
</evidence>
<sequence>MSFSIKCPGTWDEYQNGYDGHAQSLPSLVCMQAIYQSRIAVWLFKLSSQETLELHARVKNHGRDETSAWLRKAEGVGSISGHLMSSRKTRGMWGGFQKRARSRSSHGLWRRLDAELRSGVSGSRGERSATPVPDNDDIVDVVADDRS</sequence>
<dbReference type="EMBL" id="JAWRVI010000018">
    <property type="protein sequence ID" value="KAK4089768.1"/>
    <property type="molecule type" value="Genomic_DNA"/>
</dbReference>
<feature type="region of interest" description="Disordered" evidence="1">
    <location>
        <begin position="118"/>
        <end position="147"/>
    </location>
</feature>
<evidence type="ECO:0000313" key="3">
    <source>
        <dbReference type="Proteomes" id="UP001287286"/>
    </source>
</evidence>
<protein>
    <submittedName>
        <fullName evidence="2">Uncharacterized protein</fullName>
    </submittedName>
</protein>
<reference evidence="2 3" key="1">
    <citation type="journal article" date="2024" name="Microbiol. Resour. Announc.">
        <title>Genome annotations for the ascomycete fungi Trichoderma harzianum, Trichoderma aggressivum, and Purpureocillium lilacinum.</title>
        <authorList>
            <person name="Beijen E.P.W."/>
            <person name="Ohm R.A."/>
        </authorList>
    </citation>
    <scope>NUCLEOTIDE SEQUENCE [LARGE SCALE GENOMIC DNA]</scope>
    <source>
        <strain evidence="2 3">CBS 150709</strain>
    </source>
</reference>
<organism evidence="2 3">
    <name type="scientific">Purpureocillium lilacinum</name>
    <name type="common">Paecilomyces lilacinus</name>
    <dbReference type="NCBI Taxonomy" id="33203"/>
    <lineage>
        <taxon>Eukaryota</taxon>
        <taxon>Fungi</taxon>
        <taxon>Dikarya</taxon>
        <taxon>Ascomycota</taxon>
        <taxon>Pezizomycotina</taxon>
        <taxon>Sordariomycetes</taxon>
        <taxon>Hypocreomycetidae</taxon>
        <taxon>Hypocreales</taxon>
        <taxon>Ophiocordycipitaceae</taxon>
        <taxon>Purpureocillium</taxon>
    </lineage>
</organism>
<accession>A0ABR0C1I2</accession>